<organism evidence="3 4">
    <name type="scientific">Trypanosoma rangeli SC58</name>
    <dbReference type="NCBI Taxonomy" id="429131"/>
    <lineage>
        <taxon>Eukaryota</taxon>
        <taxon>Discoba</taxon>
        <taxon>Euglenozoa</taxon>
        <taxon>Kinetoplastea</taxon>
        <taxon>Metakinetoplastina</taxon>
        <taxon>Trypanosomatida</taxon>
        <taxon>Trypanosomatidae</taxon>
        <taxon>Trypanosoma</taxon>
        <taxon>Herpetosoma</taxon>
    </lineage>
</organism>
<feature type="region of interest" description="Disordered" evidence="2">
    <location>
        <begin position="13"/>
        <end position="33"/>
    </location>
</feature>
<comment type="caution">
    <text evidence="3">The sequence shown here is derived from an EMBL/GenBank/DDBJ whole genome shotgun (WGS) entry which is preliminary data.</text>
</comment>
<protein>
    <submittedName>
        <fullName evidence="3">Uncharacterized protein</fullName>
    </submittedName>
</protein>
<keyword evidence="1" id="KW-0175">Coiled coil</keyword>
<gene>
    <name evidence="3" type="ORF">TRSC58_01655</name>
</gene>
<name>A0A061J6Y1_TRYRA</name>
<evidence type="ECO:0000313" key="4">
    <source>
        <dbReference type="Proteomes" id="UP000031737"/>
    </source>
</evidence>
<evidence type="ECO:0000256" key="2">
    <source>
        <dbReference type="SAM" id="MobiDB-lite"/>
    </source>
</evidence>
<dbReference type="AlphaFoldDB" id="A0A061J6Y1"/>
<sequence>MLHAQMLRDVTGKQPLCGQSERKPHTSSSAYSGVAAGIDGVQLPSEGLRRAVRDAFGPGRLVLDDGTAVTVEYTHDHVVVRGSRASRNAFMACLLHIVLRYMGSTPQREWGDSAEEGPSLDGPRVVSRPTSVIGVSGGNEGGWAPGSVQIERGRSQMAQQRAEHEFALQQAALNFQRTQHTEERRQLEGRARQLEVELRRKWGSPHVAPRRLVENDVAPRRKVDGDCRADAMAEASPQRGRDPVQSLDGSGYSEKRGVMSSASRAKGSPPAMAPDAERGFTSATEGGGIPANRCAGGSPLVSHACEETLLLLHREVELLRDEKKRLSRQLQCSADDVEKQRRRLRDAETATAHLCRSVLGSSKVVATVLRGEAAAPYLMLHRGGGVDEHRVRALVQALSENSGTAHDDGDDAAGWTARLIQQRLVDLTELLEIERRTWKAALAFVVDERDAAMQARQEEALLARPDTVTVASPLLTTATTALKKENVELRIELQRCFEDMRRLAHVISRSQTMYQEVQEKLRAGDRRMHEKEETALSVRRRQDSALMAALERERALELQLQWLQQQGKWDATHSLRAAAVAHTKPQREALAHLVSTPFKGSCAVSAATVGGSRNNQPHRPQVNTDTQECSFVSSSNGLQSGPSTATTPLWKTEAARAAVLSSPSTRLRKENFEQALRAIHPS</sequence>
<evidence type="ECO:0000313" key="3">
    <source>
        <dbReference type="EMBL" id="ESL10609.1"/>
    </source>
</evidence>
<feature type="coiled-coil region" evidence="1">
    <location>
        <begin position="514"/>
        <end position="566"/>
    </location>
</feature>
<feature type="coiled-coil region" evidence="1">
    <location>
        <begin position="309"/>
        <end position="347"/>
    </location>
</feature>
<dbReference type="EMBL" id="AUPL01001655">
    <property type="protein sequence ID" value="ESL10609.1"/>
    <property type="molecule type" value="Genomic_DNA"/>
</dbReference>
<accession>A0A061J6Y1</accession>
<reference evidence="3 4" key="1">
    <citation type="submission" date="2013-07" db="EMBL/GenBank/DDBJ databases">
        <authorList>
            <person name="Stoco P.H."/>
            <person name="Wagner G."/>
            <person name="Gerber A."/>
            <person name="Zaha A."/>
            <person name="Thompson C."/>
            <person name="Bartholomeu D.C."/>
            <person name="Luckemeyer D.D."/>
            <person name="Bahia D."/>
            <person name="Loreto E."/>
            <person name="Prestes E.B."/>
            <person name="Lima F.M."/>
            <person name="Rodrigues-Luiz G."/>
            <person name="Vallejo G.A."/>
            <person name="Filho J.F."/>
            <person name="Monteiro K.M."/>
            <person name="Tyler K.M."/>
            <person name="de Almeida L.G."/>
            <person name="Ortiz M.F."/>
            <person name="Siervo M.A."/>
            <person name="de Moraes M.H."/>
            <person name="Cunha O.L."/>
            <person name="Mendonca-Neto R."/>
            <person name="Silva R."/>
            <person name="Teixeira S.M."/>
            <person name="Murta S.M."/>
            <person name="Sincero T.C."/>
            <person name="Mendes T.A."/>
            <person name="Urmenyi T.P."/>
            <person name="Silva V.G."/>
            <person name="da Rocha W.D."/>
            <person name="Andersson B."/>
            <person name="Romanha A.J."/>
            <person name="Steindel M."/>
            <person name="de Vasconcelos A.T."/>
            <person name="Grisard E.C."/>
        </authorList>
    </citation>
    <scope>NUCLEOTIDE SEQUENCE [LARGE SCALE GENOMIC DNA]</scope>
    <source>
        <strain evidence="3 4">SC58</strain>
    </source>
</reference>
<feature type="region of interest" description="Disordered" evidence="2">
    <location>
        <begin position="231"/>
        <end position="288"/>
    </location>
</feature>
<proteinExistence type="predicted"/>
<evidence type="ECO:0000256" key="1">
    <source>
        <dbReference type="SAM" id="Coils"/>
    </source>
</evidence>
<keyword evidence="4" id="KW-1185">Reference proteome</keyword>
<dbReference type="Proteomes" id="UP000031737">
    <property type="component" value="Unassembled WGS sequence"/>
</dbReference>
<dbReference type="OrthoDB" id="244885at2759"/>
<dbReference type="VEuPathDB" id="TriTrypDB:TRSC58_01655"/>